<dbReference type="CDD" id="cd22363">
    <property type="entry name" value="tRNA-intron_lyase_C"/>
    <property type="match status" value="1"/>
</dbReference>
<reference evidence="6" key="2">
    <citation type="submission" date="2021-03" db="UniProtKB">
        <authorList>
            <consortium name="EnsemblPlants"/>
        </authorList>
    </citation>
    <scope>IDENTIFICATION</scope>
</reference>
<gene>
    <name evidence="6" type="primary">LOC110737832</name>
</gene>
<feature type="domain" description="tRNA intron endonuclease catalytic" evidence="4">
    <location>
        <begin position="119"/>
        <end position="200"/>
    </location>
</feature>
<dbReference type="InterPro" id="IPR006676">
    <property type="entry name" value="tRNA_splic"/>
</dbReference>
<dbReference type="Pfam" id="PF01974">
    <property type="entry name" value="tRNA_int_endo"/>
    <property type="match status" value="1"/>
</dbReference>
<feature type="domain" description="tRNA intron endonuclease N-terminal" evidence="5">
    <location>
        <begin position="36"/>
        <end position="100"/>
    </location>
</feature>
<dbReference type="GO" id="GO:0000379">
    <property type="term" value="P:tRNA-type intron splice site recognition and cleavage"/>
    <property type="evidence" value="ECO:0007669"/>
    <property type="project" value="TreeGrafter"/>
</dbReference>
<organism evidence="6 7">
    <name type="scientific">Chenopodium quinoa</name>
    <name type="common">Quinoa</name>
    <dbReference type="NCBI Taxonomy" id="63459"/>
    <lineage>
        <taxon>Eukaryota</taxon>
        <taxon>Viridiplantae</taxon>
        <taxon>Streptophyta</taxon>
        <taxon>Embryophyta</taxon>
        <taxon>Tracheophyta</taxon>
        <taxon>Spermatophyta</taxon>
        <taxon>Magnoliopsida</taxon>
        <taxon>eudicotyledons</taxon>
        <taxon>Gunneridae</taxon>
        <taxon>Pentapetalae</taxon>
        <taxon>Caryophyllales</taxon>
        <taxon>Chenopodiaceae</taxon>
        <taxon>Chenopodioideae</taxon>
        <taxon>Atripliceae</taxon>
        <taxon>Chenopodium</taxon>
    </lineage>
</organism>
<evidence type="ECO:0000256" key="3">
    <source>
        <dbReference type="ARBA" id="ARBA00034031"/>
    </source>
</evidence>
<dbReference type="GO" id="GO:0000214">
    <property type="term" value="C:tRNA-intron endonuclease complex"/>
    <property type="evidence" value="ECO:0007669"/>
    <property type="project" value="TreeGrafter"/>
</dbReference>
<dbReference type="Gene3D" id="3.40.1350.10">
    <property type="match status" value="1"/>
</dbReference>
<dbReference type="GeneID" id="110737832"/>
<dbReference type="InterPro" id="IPR036167">
    <property type="entry name" value="tRNA_intron_Endo_cat-like_sf"/>
</dbReference>
<dbReference type="RefSeq" id="XP_021773869.1">
    <property type="nucleotide sequence ID" value="XM_021918177.1"/>
</dbReference>
<name>A0A803LVW9_CHEQI</name>
<dbReference type="AlphaFoldDB" id="A0A803LVW9"/>
<reference evidence="6" key="1">
    <citation type="journal article" date="2017" name="Nature">
        <title>The genome of Chenopodium quinoa.</title>
        <authorList>
            <person name="Jarvis D.E."/>
            <person name="Ho Y.S."/>
            <person name="Lightfoot D.J."/>
            <person name="Schmoeckel S.M."/>
            <person name="Li B."/>
            <person name="Borm T.J.A."/>
            <person name="Ohyanagi H."/>
            <person name="Mineta K."/>
            <person name="Michell C.T."/>
            <person name="Saber N."/>
            <person name="Kharbatia N.M."/>
            <person name="Rupper R.R."/>
            <person name="Sharp A.R."/>
            <person name="Dally N."/>
            <person name="Boughton B.A."/>
            <person name="Woo Y.H."/>
            <person name="Gao G."/>
            <person name="Schijlen E.G.W.M."/>
            <person name="Guo X."/>
            <person name="Momin A.A."/>
            <person name="Negrao S."/>
            <person name="Al-Babili S."/>
            <person name="Gehring C."/>
            <person name="Roessner U."/>
            <person name="Jung C."/>
            <person name="Murphy K."/>
            <person name="Arold S.T."/>
            <person name="Gojobori T."/>
            <person name="van der Linden C.G."/>
            <person name="van Loo E.N."/>
            <person name="Jellen E.N."/>
            <person name="Maughan P.J."/>
            <person name="Tester M."/>
        </authorList>
    </citation>
    <scope>NUCLEOTIDE SEQUENCE [LARGE SCALE GENOMIC DNA]</scope>
    <source>
        <strain evidence="6">cv. PI 614886</strain>
    </source>
</reference>
<dbReference type="InterPro" id="IPR011856">
    <property type="entry name" value="tRNA_endonuc-like_dom_sf"/>
</dbReference>
<dbReference type="GO" id="GO:0000213">
    <property type="term" value="F:tRNA-intron lyase activity"/>
    <property type="evidence" value="ECO:0007669"/>
    <property type="project" value="UniProtKB-EC"/>
</dbReference>
<evidence type="ECO:0000313" key="7">
    <source>
        <dbReference type="Proteomes" id="UP000596660"/>
    </source>
</evidence>
<dbReference type="GO" id="GO:0005737">
    <property type="term" value="C:cytoplasm"/>
    <property type="evidence" value="ECO:0007669"/>
    <property type="project" value="TreeGrafter"/>
</dbReference>
<evidence type="ECO:0000259" key="5">
    <source>
        <dbReference type="Pfam" id="PF02778"/>
    </source>
</evidence>
<proteinExistence type="inferred from homology"/>
<dbReference type="OrthoDB" id="10249562at2759"/>
<dbReference type="InterPro" id="IPR006678">
    <property type="entry name" value="tRNA_intron_Endonuc_N"/>
</dbReference>
<evidence type="ECO:0000259" key="4">
    <source>
        <dbReference type="Pfam" id="PF01974"/>
    </source>
</evidence>
<keyword evidence="7" id="KW-1185">Reference proteome</keyword>
<evidence type="ECO:0000256" key="2">
    <source>
        <dbReference type="ARBA" id="ARBA00012573"/>
    </source>
</evidence>
<dbReference type="Pfam" id="PF02778">
    <property type="entry name" value="tRNA_int_endo_N"/>
    <property type="match status" value="1"/>
</dbReference>
<dbReference type="EC" id="4.6.1.16" evidence="2"/>
<dbReference type="EnsemblPlants" id="AUR62019620-RA">
    <property type="protein sequence ID" value="AUR62019620-RA:cds"/>
    <property type="gene ID" value="AUR62019620"/>
</dbReference>
<dbReference type="KEGG" id="cqi:110737832"/>
<evidence type="ECO:0000256" key="1">
    <source>
        <dbReference type="ARBA" id="ARBA00008078"/>
    </source>
</evidence>
<dbReference type="SUPFAM" id="SSF53032">
    <property type="entry name" value="tRNA-intron endonuclease catalytic domain-like"/>
    <property type="match status" value="1"/>
</dbReference>
<dbReference type="SMR" id="A0A803LVW9"/>
<dbReference type="Proteomes" id="UP000596660">
    <property type="component" value="Unplaced"/>
</dbReference>
<accession>A0A803LVW9</accession>
<dbReference type="Gramene" id="AUR62019620-RA">
    <property type="protein sequence ID" value="AUR62019620-RA:cds"/>
    <property type="gene ID" value="AUR62019620"/>
</dbReference>
<comment type="catalytic activity">
    <reaction evidence="3">
        <text>pretRNA = a 3'-half-tRNA molecule with a 5'-OH end + a 5'-half-tRNA molecule with a 2',3'-cyclic phosphate end + an intron with a 2',3'-cyclic phosphate and a 5'-hydroxyl terminus.</text>
        <dbReference type="EC" id="4.6.1.16"/>
    </reaction>
</comment>
<dbReference type="InterPro" id="IPR006677">
    <property type="entry name" value="tRNA_intron_Endonuc_cat-like"/>
</dbReference>
<evidence type="ECO:0000313" key="6">
    <source>
        <dbReference type="EnsemblPlants" id="AUR62019620-RA:cds"/>
    </source>
</evidence>
<dbReference type="PANTHER" id="PTHR21227:SF0">
    <property type="entry name" value="TRNA-SPLICING ENDONUCLEASE SUBUNIT SEN2"/>
    <property type="match status" value="1"/>
</dbReference>
<comment type="similarity">
    <text evidence="1">Belongs to the tRNA-intron endonuclease family.</text>
</comment>
<sequence length="247" mass="28070">MGPRWKGKDAEAKAFAEPMSGIVYALQSSLHTSECKGSISGCRVLFEANTEQSELLDRACFGQVIMTSQNDTHWYEFTLQEAFYLCYTLKCLKIVGGDGVVKPYENLWHFMISKVEKFPEYFKAYAHLRMKNWLVRSGSQYGVDYVAYRHHPALVHSDYAVLVLSEINGISSGRLKLWSDLYGTIRLCGGVAKTLLVLHVLGISKDNSPVCLENYEIEPRIISRWIPEKTREKKTDSKICSEAKTHT</sequence>
<dbReference type="PANTHER" id="PTHR21227">
    <property type="entry name" value="TRNA-SPLICING ENDONUCLEASE SUBUNIT SEN2"/>
    <property type="match status" value="1"/>
</dbReference>
<protein>
    <recommendedName>
        <fullName evidence="2">tRNA-intron lyase</fullName>
        <ecNumber evidence="2">4.6.1.16</ecNumber>
    </recommendedName>
</protein>
<dbReference type="GO" id="GO:0003676">
    <property type="term" value="F:nucleic acid binding"/>
    <property type="evidence" value="ECO:0007669"/>
    <property type="project" value="InterPro"/>
</dbReference>